<protein>
    <submittedName>
        <fullName evidence="2">Uncharacterized protein</fullName>
    </submittedName>
</protein>
<keyword evidence="1" id="KW-0812">Transmembrane</keyword>
<name>A0A6S6S471_9BACT</name>
<keyword evidence="1" id="KW-1133">Transmembrane helix</keyword>
<dbReference type="AlphaFoldDB" id="A0A6S6S471"/>
<gene>
    <name evidence="2" type="ORF">HELGO_WM33544</name>
</gene>
<feature type="transmembrane region" description="Helical" evidence="1">
    <location>
        <begin position="83"/>
        <end position="103"/>
    </location>
</feature>
<evidence type="ECO:0000256" key="1">
    <source>
        <dbReference type="SAM" id="Phobius"/>
    </source>
</evidence>
<dbReference type="EMBL" id="CACVAQ010000099">
    <property type="protein sequence ID" value="CAA6804420.1"/>
    <property type="molecule type" value="Genomic_DNA"/>
</dbReference>
<feature type="transmembrane region" description="Helical" evidence="1">
    <location>
        <begin position="109"/>
        <end position="128"/>
    </location>
</feature>
<keyword evidence="1" id="KW-0472">Membrane</keyword>
<reference evidence="2" key="1">
    <citation type="submission" date="2020-01" db="EMBL/GenBank/DDBJ databases">
        <authorList>
            <person name="Meier V. D."/>
            <person name="Meier V D."/>
        </authorList>
    </citation>
    <scope>NUCLEOTIDE SEQUENCE</scope>
    <source>
        <strain evidence="2">HLG_WM_MAG_10</strain>
    </source>
</reference>
<accession>A0A6S6S471</accession>
<feature type="transmembrane region" description="Helical" evidence="1">
    <location>
        <begin position="7"/>
        <end position="25"/>
    </location>
</feature>
<sequence length="141" mass="16311">MYLHRLFIFVLIIMALFSLNLDWFYHSYHSYNNNLISPSFMDRPVSKPFWGDLFLYGSGTFYALLGLFVIFTPKQVFLTKIALRLAMLVIGLQVLLGLLIIFLQSNDCTFSSANVNFILFLMINLALFKRFLSFWPASSPS</sequence>
<proteinExistence type="predicted"/>
<evidence type="ECO:0000313" key="2">
    <source>
        <dbReference type="EMBL" id="CAA6804420.1"/>
    </source>
</evidence>
<feature type="transmembrane region" description="Helical" evidence="1">
    <location>
        <begin position="53"/>
        <end position="71"/>
    </location>
</feature>
<organism evidence="2">
    <name type="scientific">uncultured Aureispira sp</name>
    <dbReference type="NCBI Taxonomy" id="1331704"/>
    <lineage>
        <taxon>Bacteria</taxon>
        <taxon>Pseudomonadati</taxon>
        <taxon>Bacteroidota</taxon>
        <taxon>Saprospiria</taxon>
        <taxon>Saprospirales</taxon>
        <taxon>Saprospiraceae</taxon>
        <taxon>Aureispira</taxon>
        <taxon>environmental samples</taxon>
    </lineage>
</organism>